<proteinExistence type="inferred from homology"/>
<comment type="similarity">
    <text evidence="2">Belongs to the AB hydrolase superfamily. FUS2 hydrolase family.</text>
</comment>
<dbReference type="InterPro" id="IPR050261">
    <property type="entry name" value="FrsA_esterase"/>
</dbReference>
<protein>
    <submittedName>
        <fullName evidence="4">Alpha-beta hydrolase superfamily lysophospholipase</fullName>
    </submittedName>
</protein>
<dbReference type="Gene3D" id="3.40.50.1820">
    <property type="entry name" value="alpha/beta hydrolase"/>
    <property type="match status" value="1"/>
</dbReference>
<dbReference type="PANTHER" id="PTHR22946:SF9">
    <property type="entry name" value="POLYKETIDE TRANSFERASE AF380"/>
    <property type="match status" value="1"/>
</dbReference>
<dbReference type="Proteomes" id="UP000253426">
    <property type="component" value="Unassembled WGS sequence"/>
</dbReference>
<keyword evidence="1 4" id="KW-0378">Hydrolase</keyword>
<dbReference type="SUPFAM" id="SSF53474">
    <property type="entry name" value="alpha/beta-Hydrolases"/>
    <property type="match status" value="1"/>
</dbReference>
<dbReference type="InterPro" id="IPR000073">
    <property type="entry name" value="AB_hydrolase_1"/>
</dbReference>
<dbReference type="InterPro" id="IPR029058">
    <property type="entry name" value="AB_hydrolase_fold"/>
</dbReference>
<dbReference type="InterPro" id="IPR022742">
    <property type="entry name" value="Hydrolase_4"/>
</dbReference>
<evidence type="ECO:0000313" key="5">
    <source>
        <dbReference type="Proteomes" id="UP000253426"/>
    </source>
</evidence>
<evidence type="ECO:0000256" key="1">
    <source>
        <dbReference type="ARBA" id="ARBA00022801"/>
    </source>
</evidence>
<dbReference type="PANTHER" id="PTHR22946">
    <property type="entry name" value="DIENELACTONE HYDROLASE DOMAIN-CONTAINING PROTEIN-RELATED"/>
    <property type="match status" value="1"/>
</dbReference>
<reference evidence="4 5" key="1">
    <citation type="submission" date="2018-06" db="EMBL/GenBank/DDBJ databases">
        <title>Genomic Encyclopedia of Type Strains, Phase IV (KMG-IV): sequencing the most valuable type-strain genomes for metagenomic binning, comparative biology and taxonomic classification.</title>
        <authorList>
            <person name="Goeker M."/>
        </authorList>
    </citation>
    <scope>NUCLEOTIDE SEQUENCE [LARGE SCALE GENOMIC DNA]</scope>
    <source>
        <strain evidence="4 5">DSM 25532</strain>
    </source>
</reference>
<dbReference type="EMBL" id="QNRR01000004">
    <property type="protein sequence ID" value="RBP44397.1"/>
    <property type="molecule type" value="Genomic_DNA"/>
</dbReference>
<accession>A0A366HMN1</accession>
<name>A0A366HMN1_9BACT</name>
<dbReference type="GO" id="GO:0052689">
    <property type="term" value="F:carboxylic ester hydrolase activity"/>
    <property type="evidence" value="ECO:0007669"/>
    <property type="project" value="UniProtKB-ARBA"/>
</dbReference>
<evidence type="ECO:0000259" key="3">
    <source>
        <dbReference type="Pfam" id="PF12146"/>
    </source>
</evidence>
<dbReference type="OrthoDB" id="6191536at2"/>
<keyword evidence="5" id="KW-1185">Reference proteome</keyword>
<dbReference type="AlphaFoldDB" id="A0A366HMN1"/>
<dbReference type="PRINTS" id="PR00111">
    <property type="entry name" value="ABHYDROLASE"/>
</dbReference>
<feature type="domain" description="Serine aminopeptidase S33" evidence="3">
    <location>
        <begin position="44"/>
        <end position="285"/>
    </location>
</feature>
<dbReference type="Pfam" id="PF12146">
    <property type="entry name" value="Hydrolase_4"/>
    <property type="match status" value="1"/>
</dbReference>
<evidence type="ECO:0000313" key="4">
    <source>
        <dbReference type="EMBL" id="RBP44397.1"/>
    </source>
</evidence>
<gene>
    <name evidence="4" type="ORF">DES53_104217</name>
</gene>
<organism evidence="4 5">
    <name type="scientific">Roseimicrobium gellanilyticum</name>
    <dbReference type="NCBI Taxonomy" id="748857"/>
    <lineage>
        <taxon>Bacteria</taxon>
        <taxon>Pseudomonadati</taxon>
        <taxon>Verrucomicrobiota</taxon>
        <taxon>Verrucomicrobiia</taxon>
        <taxon>Verrucomicrobiales</taxon>
        <taxon>Verrucomicrobiaceae</taxon>
        <taxon>Roseimicrobium</taxon>
    </lineage>
</organism>
<sequence>MLVPNLMTAALTPTTTTRREKVSFLSMGQRIQALLQLPAEEEESPHPVLIVSHGAGEFKENYIELAEYLAHRGIATLMLDMHGHGESEGPEYCIQMKEWVSDIKAAINFIEQRVDLDNHRVGAFGLSSGGTAILEAAVVDSRLKALVALDATVMDTLPFGVSVLMRSLSALGSVKRLLTGKHLRISLISMLDGLKLASDPEINKKLQRDPGKLRAFAGFPLPGASQAFIVNTIKRVDRIKAPTLVIWGEDDELDPISTAHRLHDSLKCVKGLEIVAGNGHVGHLDRNRERVFELTANWLRKHLA</sequence>
<evidence type="ECO:0000256" key="2">
    <source>
        <dbReference type="ARBA" id="ARBA00038115"/>
    </source>
</evidence>
<dbReference type="RefSeq" id="WP_113958806.1">
    <property type="nucleotide sequence ID" value="NZ_QNRR01000004.1"/>
</dbReference>
<comment type="caution">
    <text evidence="4">The sequence shown here is derived from an EMBL/GenBank/DDBJ whole genome shotgun (WGS) entry which is preliminary data.</text>
</comment>